<accession>A0AA38MIR6</accession>
<keyword evidence="1" id="KW-0472">Membrane</keyword>
<feature type="transmembrane region" description="Helical" evidence="1">
    <location>
        <begin position="433"/>
        <end position="452"/>
    </location>
</feature>
<comment type="caution">
    <text evidence="4">The sequence shown here is derived from an EMBL/GenBank/DDBJ whole genome shotgun (WGS) entry which is preliminary data.</text>
</comment>
<dbReference type="InterPro" id="IPR052728">
    <property type="entry name" value="O2_lipid_transport_reg"/>
</dbReference>
<dbReference type="EMBL" id="JALNTZ010000003">
    <property type="protein sequence ID" value="KAJ3657608.1"/>
    <property type="molecule type" value="Genomic_DNA"/>
</dbReference>
<feature type="transmembrane region" description="Helical" evidence="1">
    <location>
        <begin position="406"/>
        <end position="426"/>
    </location>
</feature>
<evidence type="ECO:0000256" key="1">
    <source>
        <dbReference type="SAM" id="Phobius"/>
    </source>
</evidence>
<protein>
    <recommendedName>
        <fullName evidence="3">Nose resistant-to-fluoxetine protein N-terminal domain-containing protein</fullName>
    </recommendedName>
</protein>
<dbReference type="PANTHER" id="PTHR11161">
    <property type="entry name" value="O-ACYLTRANSFERASE"/>
    <property type="match status" value="1"/>
</dbReference>
<dbReference type="Pfam" id="PF20146">
    <property type="entry name" value="NRF"/>
    <property type="match status" value="1"/>
</dbReference>
<sequence length="681" mass="77048">MLRVVLMVVILLRPECCAQKNLFKVLGDKGLNLTSKCRQQVNELMANFTIDESSWALQMVDATSKVPSGLLNYNFGEMGDFQGCVSTQGSGEIVGKYCLGYLSFSNGTFNAPGVGTGSMLPVAPTWALCLPSGCTTEDMNVVGNTVLRQLLQDIEVRVDFSDLLCQTIDDVNPELTDGAIAAIVVLVLLGTTVLVSTLYDIYSTFYGNREYHQTYVLLNTTPLVESSPMIIKGFSVYTNGQKIFKMTTLTADQLPCLNGLKFISMMWAVAGHQFLIPMFGSLTNIKYLIQWADHPYSMCLISSTLSVDTFFTITGALTSCTFMTDLHKKRPFNLFRYFLHRYLRLTAPLALVVLFSATLLKYMGSGPKWPLISRYFQQNCEDYWWSTLLYVQNYVNVSNMCVGQTWSLNIDMQLYIVSPVVLFALWKYPKLGLSILGLCCLVFMGVSAYEAWDNDLAAVLSNLHTTHANDYHNKYYLRTHTRATPYVVGLVLGFFLFKLKHKEITLELNQWVVWVAWGACFATLLGCVLGGHSTLRGPEYDRWGNVSHITFVRNLWSVANAWIIIACCNGYGGPVNWFLSLSIFQVLNRFAYGIYLTHVTFLYVIAYGRHWPDYFSVFNLAYQFWGTLWFSTGLAALLMFMIEFPMIIVEKILLDIVGRVCMWSRNLTRREASIMQHLKDN</sequence>
<keyword evidence="2" id="KW-0732">Signal</keyword>
<feature type="domain" description="Nose resistant-to-fluoxetine protein N-terminal" evidence="3">
    <location>
        <begin position="34"/>
        <end position="167"/>
    </location>
</feature>
<name>A0AA38MIR6_9CUCU</name>
<dbReference type="GO" id="GO:0016747">
    <property type="term" value="F:acyltransferase activity, transferring groups other than amino-acyl groups"/>
    <property type="evidence" value="ECO:0007669"/>
    <property type="project" value="InterPro"/>
</dbReference>
<evidence type="ECO:0000313" key="4">
    <source>
        <dbReference type="EMBL" id="KAJ3657608.1"/>
    </source>
</evidence>
<dbReference type="SMART" id="SM00703">
    <property type="entry name" value="NRF"/>
    <property type="match status" value="1"/>
</dbReference>
<evidence type="ECO:0000313" key="5">
    <source>
        <dbReference type="Proteomes" id="UP001168821"/>
    </source>
</evidence>
<keyword evidence="5" id="KW-1185">Reference proteome</keyword>
<reference evidence="4" key="1">
    <citation type="journal article" date="2023" name="G3 (Bethesda)">
        <title>Whole genome assemblies of Zophobas morio and Tenebrio molitor.</title>
        <authorList>
            <person name="Kaur S."/>
            <person name="Stinson S.A."/>
            <person name="diCenzo G.C."/>
        </authorList>
    </citation>
    <scope>NUCLEOTIDE SEQUENCE</scope>
    <source>
        <strain evidence="4">QUZm001</strain>
    </source>
</reference>
<keyword evidence="1" id="KW-0812">Transmembrane</keyword>
<dbReference type="Proteomes" id="UP001168821">
    <property type="component" value="Unassembled WGS sequence"/>
</dbReference>
<feature type="chain" id="PRO_5041354543" description="Nose resistant-to-fluoxetine protein N-terminal domain-containing protein" evidence="2">
    <location>
        <begin position="19"/>
        <end position="681"/>
    </location>
</feature>
<feature type="transmembrane region" description="Helical" evidence="1">
    <location>
        <begin position="483"/>
        <end position="499"/>
    </location>
</feature>
<dbReference type="InterPro" id="IPR002656">
    <property type="entry name" value="Acyl_transf_3_dom"/>
</dbReference>
<dbReference type="Pfam" id="PF01757">
    <property type="entry name" value="Acyl_transf_3"/>
    <property type="match status" value="1"/>
</dbReference>
<feature type="signal peptide" evidence="2">
    <location>
        <begin position="1"/>
        <end position="18"/>
    </location>
</feature>
<feature type="transmembrane region" description="Helical" evidence="1">
    <location>
        <begin position="511"/>
        <end position="535"/>
    </location>
</feature>
<feature type="transmembrane region" description="Helical" evidence="1">
    <location>
        <begin position="342"/>
        <end position="363"/>
    </location>
</feature>
<gene>
    <name evidence="4" type="ORF">Zmor_009395</name>
</gene>
<organism evidence="4 5">
    <name type="scientific">Zophobas morio</name>
    <dbReference type="NCBI Taxonomy" id="2755281"/>
    <lineage>
        <taxon>Eukaryota</taxon>
        <taxon>Metazoa</taxon>
        <taxon>Ecdysozoa</taxon>
        <taxon>Arthropoda</taxon>
        <taxon>Hexapoda</taxon>
        <taxon>Insecta</taxon>
        <taxon>Pterygota</taxon>
        <taxon>Neoptera</taxon>
        <taxon>Endopterygota</taxon>
        <taxon>Coleoptera</taxon>
        <taxon>Polyphaga</taxon>
        <taxon>Cucujiformia</taxon>
        <taxon>Tenebrionidae</taxon>
        <taxon>Zophobas</taxon>
    </lineage>
</organism>
<feature type="transmembrane region" description="Helical" evidence="1">
    <location>
        <begin position="555"/>
        <end position="578"/>
    </location>
</feature>
<feature type="transmembrane region" description="Helical" evidence="1">
    <location>
        <begin position="628"/>
        <end position="649"/>
    </location>
</feature>
<dbReference type="AlphaFoldDB" id="A0AA38MIR6"/>
<feature type="transmembrane region" description="Helical" evidence="1">
    <location>
        <begin position="590"/>
        <end position="608"/>
    </location>
</feature>
<feature type="transmembrane region" description="Helical" evidence="1">
    <location>
        <begin position="179"/>
        <end position="202"/>
    </location>
</feature>
<proteinExistence type="predicted"/>
<evidence type="ECO:0000256" key="2">
    <source>
        <dbReference type="SAM" id="SignalP"/>
    </source>
</evidence>
<keyword evidence="1" id="KW-1133">Transmembrane helix</keyword>
<feature type="transmembrane region" description="Helical" evidence="1">
    <location>
        <begin position="300"/>
        <end position="322"/>
    </location>
</feature>
<evidence type="ECO:0000259" key="3">
    <source>
        <dbReference type="SMART" id="SM00703"/>
    </source>
</evidence>
<feature type="transmembrane region" description="Helical" evidence="1">
    <location>
        <begin position="262"/>
        <end position="280"/>
    </location>
</feature>
<dbReference type="PANTHER" id="PTHR11161:SF0">
    <property type="entry name" value="O-ACYLTRANSFERASE LIKE PROTEIN"/>
    <property type="match status" value="1"/>
</dbReference>
<dbReference type="InterPro" id="IPR006621">
    <property type="entry name" value="Nose-resist-to-fluoxetine_N"/>
</dbReference>